<dbReference type="EMBL" id="VLKE01000001">
    <property type="protein sequence ID" value="TWH70367.1"/>
    <property type="molecule type" value="Genomic_DNA"/>
</dbReference>
<keyword evidence="2" id="KW-0812">Transmembrane</keyword>
<feature type="transmembrane region" description="Helical" evidence="2">
    <location>
        <begin position="127"/>
        <end position="154"/>
    </location>
</feature>
<dbReference type="Proteomes" id="UP000319825">
    <property type="component" value="Unassembled WGS sequence"/>
</dbReference>
<evidence type="ECO:0000313" key="4">
    <source>
        <dbReference type="Proteomes" id="UP000319825"/>
    </source>
</evidence>
<keyword evidence="2" id="KW-0472">Membrane</keyword>
<sequence length="563" mass="58693">MRGGDAGRPPGGRWRRLRAGVTSGLAGLLVLAVLAAPVRPGEVTPWAFLRLPVEALLAAAVLLALPARVRRPVAALAGAALGLLAVLKLADLGFAGALDRPFDPVSDWALLDDATGFLADSVGRAGATAAVVAAVLLAVGLLVLGALAVLRLAALLARHHAGATRAVAALTVGWVACAAFGVPVADSGASALVRDHAARVRVGLADRDVFAAQVAADPFRDAPGGQLLTGLRGKDVVVAFVESYGRDAVEDPEFAPGVGGVLDAGTARLRAAGFGARSAYLTSPTAGGGSWLAHATLLSGLWIDSEQRHRSLLAGDRLTLGGAFHRAGWRTVGVMPAAVEDWPEGRFYGYDEFYDNRALGYRGPAFGYAPMPDQYALSVFQRRERAGADRPPVMAEIALTSSHSPWTLVPRPLGWNELGDGSVFGHATTVTPGGRDAVRRSTAQVRAGYRSSVEYTLATLISYVETYGDDDLVLVFLGDHQPAPVVTGPDAGRDVPVTVVARDPAVLDRIAGWGWRDGLRPGPGAPVWRMDDFRDRFLAAFGSRPGPAGFPPSGASPGAVPRR</sequence>
<comment type="caution">
    <text evidence="3">The sequence shown here is derived from an EMBL/GenBank/DDBJ whole genome shotgun (WGS) entry which is preliminary data.</text>
</comment>
<accession>A0A562IH73</accession>
<dbReference type="Gene3D" id="3.40.720.10">
    <property type="entry name" value="Alkaline Phosphatase, subunit A"/>
    <property type="match status" value="1"/>
</dbReference>
<feature type="transmembrane region" description="Helical" evidence="2">
    <location>
        <begin position="73"/>
        <end position="98"/>
    </location>
</feature>
<feature type="transmembrane region" description="Helical" evidence="2">
    <location>
        <begin position="166"/>
        <end position="185"/>
    </location>
</feature>
<keyword evidence="4" id="KW-1185">Reference proteome</keyword>
<proteinExistence type="predicted"/>
<evidence type="ECO:0000313" key="3">
    <source>
        <dbReference type="EMBL" id="TWH70367.1"/>
    </source>
</evidence>
<dbReference type="OrthoDB" id="1376015at2"/>
<gene>
    <name evidence="3" type="ORF">JD77_05392</name>
</gene>
<name>A0A562IH73_MICOL</name>
<evidence type="ECO:0000256" key="1">
    <source>
        <dbReference type="SAM" id="MobiDB-lite"/>
    </source>
</evidence>
<protein>
    <recommendedName>
        <fullName evidence="5">Phosphoglycerol transferase MdoB-like AlkP superfamily enzyme</fullName>
    </recommendedName>
</protein>
<dbReference type="AlphaFoldDB" id="A0A562IH73"/>
<dbReference type="InterPro" id="IPR017850">
    <property type="entry name" value="Alkaline_phosphatase_core_sf"/>
</dbReference>
<evidence type="ECO:0000256" key="2">
    <source>
        <dbReference type="SAM" id="Phobius"/>
    </source>
</evidence>
<evidence type="ECO:0008006" key="5">
    <source>
        <dbReference type="Google" id="ProtNLM"/>
    </source>
</evidence>
<dbReference type="SUPFAM" id="SSF53649">
    <property type="entry name" value="Alkaline phosphatase-like"/>
    <property type="match status" value="1"/>
</dbReference>
<reference evidence="3 4" key="1">
    <citation type="submission" date="2019-07" db="EMBL/GenBank/DDBJ databases">
        <title>R&amp;d 2014.</title>
        <authorList>
            <person name="Klenk H.-P."/>
        </authorList>
    </citation>
    <scope>NUCLEOTIDE SEQUENCE [LARGE SCALE GENOMIC DNA]</scope>
    <source>
        <strain evidence="3 4">DSM 43868</strain>
    </source>
</reference>
<feature type="region of interest" description="Disordered" evidence="1">
    <location>
        <begin position="543"/>
        <end position="563"/>
    </location>
</feature>
<feature type="transmembrane region" description="Helical" evidence="2">
    <location>
        <begin position="45"/>
        <end position="66"/>
    </location>
</feature>
<keyword evidence="2" id="KW-1133">Transmembrane helix</keyword>
<organism evidence="3 4">
    <name type="scientific">Micromonospora olivasterospora</name>
    <dbReference type="NCBI Taxonomy" id="1880"/>
    <lineage>
        <taxon>Bacteria</taxon>
        <taxon>Bacillati</taxon>
        <taxon>Actinomycetota</taxon>
        <taxon>Actinomycetes</taxon>
        <taxon>Micromonosporales</taxon>
        <taxon>Micromonosporaceae</taxon>
        <taxon>Micromonospora</taxon>
    </lineage>
</organism>